<evidence type="ECO:0000256" key="3">
    <source>
        <dbReference type="PROSITE-ProRule" id="PRU00023"/>
    </source>
</evidence>
<dbReference type="Gene3D" id="1.25.40.20">
    <property type="entry name" value="Ankyrin repeat-containing domain"/>
    <property type="match status" value="2"/>
</dbReference>
<keyword evidence="2 3" id="KW-0040">ANK repeat</keyword>
<dbReference type="SMART" id="SM00248">
    <property type="entry name" value="ANK"/>
    <property type="match status" value="5"/>
</dbReference>
<sequence>MNVSLGNPTFTLVQLVNNSKPVFMAKASCPVIRTCSSFTTAIKCPERENNFGGHFVNGFLSGRVNSTSSYQGLWEDPDSGIDSENDDDGSDDEKVEMEENDLDFESDWEEEQVHTEATAKNVEEMSTSKYEEDLVKEVEQLLSPEERAVLEQNEAPNLEKISTVKWNPLHTFALAGQIKFMDDLLENGCDIDLVDKDGLTALHHAIIGKKEAVISHLLRKGANPQARDLDGAVPLHYAVHVGALQTVKLLMKYKVDVNIADNEGWTPLHVAMQTRNRDIVKVLLVNGADKTRRNKNGNTALDLSLCYGKDFKSYDLSKLLKQIPANRDL</sequence>
<feature type="repeat" description="ANK" evidence="3">
    <location>
        <begin position="164"/>
        <end position="196"/>
    </location>
</feature>
<evidence type="ECO:0000256" key="1">
    <source>
        <dbReference type="ARBA" id="ARBA00022737"/>
    </source>
</evidence>
<dbReference type="PANTHER" id="PTHR24203:SF76">
    <property type="entry name" value="ANKYRIN REPEAT DOMAIN-CONTAINING PROTEIN EMB506, CHLOROPLASTIC"/>
    <property type="match status" value="1"/>
</dbReference>
<dbReference type="PROSITE" id="PS50297">
    <property type="entry name" value="ANK_REP_REGION"/>
    <property type="match status" value="3"/>
</dbReference>
<feature type="repeat" description="ANK" evidence="3">
    <location>
        <begin position="197"/>
        <end position="229"/>
    </location>
</feature>
<protein>
    <recommendedName>
        <fullName evidence="7">Ankyrin repeat domain-containing protein EMB506, chloroplastic</fullName>
    </recommendedName>
</protein>
<evidence type="ECO:0000313" key="6">
    <source>
        <dbReference type="Proteomes" id="UP000834106"/>
    </source>
</evidence>
<feature type="repeat" description="ANK" evidence="3">
    <location>
        <begin position="263"/>
        <end position="295"/>
    </location>
</feature>
<accession>A0AAD1Z5L1</accession>
<evidence type="ECO:0000256" key="4">
    <source>
        <dbReference type="SAM" id="MobiDB-lite"/>
    </source>
</evidence>
<name>A0AAD1Z5L1_9LAMI</name>
<feature type="repeat" description="ANK" evidence="3">
    <location>
        <begin position="230"/>
        <end position="262"/>
    </location>
</feature>
<feature type="compositionally biased region" description="Acidic residues" evidence="4">
    <location>
        <begin position="75"/>
        <end position="96"/>
    </location>
</feature>
<evidence type="ECO:0000313" key="5">
    <source>
        <dbReference type="EMBL" id="CAI9763219.1"/>
    </source>
</evidence>
<dbReference type="InterPro" id="IPR002110">
    <property type="entry name" value="Ankyrin_rpt"/>
</dbReference>
<keyword evidence="1" id="KW-0677">Repeat</keyword>
<dbReference type="AlphaFoldDB" id="A0AAD1Z5L1"/>
<dbReference type="PROSITE" id="PS50088">
    <property type="entry name" value="ANK_REPEAT"/>
    <property type="match status" value="4"/>
</dbReference>
<evidence type="ECO:0000256" key="2">
    <source>
        <dbReference type="ARBA" id="ARBA00023043"/>
    </source>
</evidence>
<gene>
    <name evidence="5" type="ORF">FPE_LOCUS10649</name>
</gene>
<feature type="region of interest" description="Disordered" evidence="4">
    <location>
        <begin position="70"/>
        <end position="96"/>
    </location>
</feature>
<dbReference type="EMBL" id="OU503041">
    <property type="protein sequence ID" value="CAI9763219.1"/>
    <property type="molecule type" value="Genomic_DNA"/>
</dbReference>
<dbReference type="Proteomes" id="UP000834106">
    <property type="component" value="Chromosome 6"/>
</dbReference>
<dbReference type="Pfam" id="PF12796">
    <property type="entry name" value="Ank_2"/>
    <property type="match status" value="1"/>
</dbReference>
<dbReference type="PANTHER" id="PTHR24203">
    <property type="entry name" value="ANKYRIN REPEAT FAMILY PROTEIN"/>
    <property type="match status" value="1"/>
</dbReference>
<proteinExistence type="predicted"/>
<evidence type="ECO:0008006" key="7">
    <source>
        <dbReference type="Google" id="ProtNLM"/>
    </source>
</evidence>
<reference evidence="5" key="1">
    <citation type="submission" date="2023-05" db="EMBL/GenBank/DDBJ databases">
        <authorList>
            <person name="Huff M."/>
        </authorList>
    </citation>
    <scope>NUCLEOTIDE SEQUENCE</scope>
</reference>
<dbReference type="Pfam" id="PF13637">
    <property type="entry name" value="Ank_4"/>
    <property type="match status" value="1"/>
</dbReference>
<organism evidence="5 6">
    <name type="scientific">Fraxinus pennsylvanica</name>
    <dbReference type="NCBI Taxonomy" id="56036"/>
    <lineage>
        <taxon>Eukaryota</taxon>
        <taxon>Viridiplantae</taxon>
        <taxon>Streptophyta</taxon>
        <taxon>Embryophyta</taxon>
        <taxon>Tracheophyta</taxon>
        <taxon>Spermatophyta</taxon>
        <taxon>Magnoliopsida</taxon>
        <taxon>eudicotyledons</taxon>
        <taxon>Gunneridae</taxon>
        <taxon>Pentapetalae</taxon>
        <taxon>asterids</taxon>
        <taxon>lamiids</taxon>
        <taxon>Lamiales</taxon>
        <taxon>Oleaceae</taxon>
        <taxon>Oleeae</taxon>
        <taxon>Fraxinus</taxon>
    </lineage>
</organism>
<dbReference type="SUPFAM" id="SSF48403">
    <property type="entry name" value="Ankyrin repeat"/>
    <property type="match status" value="1"/>
</dbReference>
<dbReference type="InterPro" id="IPR036770">
    <property type="entry name" value="Ankyrin_rpt-contain_sf"/>
</dbReference>
<keyword evidence="6" id="KW-1185">Reference proteome</keyword>